<dbReference type="PROSITE" id="PS51257">
    <property type="entry name" value="PROKAR_LIPOPROTEIN"/>
    <property type="match status" value="1"/>
</dbReference>
<name>A0A3P1ATR0_9FLAO</name>
<evidence type="ECO:0000256" key="1">
    <source>
        <dbReference type="SAM" id="SignalP"/>
    </source>
</evidence>
<organism evidence="3 4">
    <name type="scientific">Paenimyroides viscosum</name>
    <dbReference type="NCBI Taxonomy" id="2488729"/>
    <lineage>
        <taxon>Bacteria</taxon>
        <taxon>Pseudomonadati</taxon>
        <taxon>Bacteroidota</taxon>
        <taxon>Flavobacteriia</taxon>
        <taxon>Flavobacteriales</taxon>
        <taxon>Flavobacteriaceae</taxon>
        <taxon>Paenimyroides</taxon>
    </lineage>
</organism>
<accession>A0A3P1ATR0</accession>
<dbReference type="OrthoDB" id="1419899at2"/>
<dbReference type="Pfam" id="PF13648">
    <property type="entry name" value="Lipocalin_4"/>
    <property type="match status" value="1"/>
</dbReference>
<dbReference type="InterPro" id="IPR024311">
    <property type="entry name" value="Lipocalin-like"/>
</dbReference>
<evidence type="ECO:0000259" key="2">
    <source>
        <dbReference type="Pfam" id="PF13648"/>
    </source>
</evidence>
<feature type="chain" id="PRO_5018222810" description="Lipocalin-like domain-containing protein" evidence="1">
    <location>
        <begin position="23"/>
        <end position="155"/>
    </location>
</feature>
<keyword evidence="4" id="KW-1185">Reference proteome</keyword>
<feature type="domain" description="Lipocalin-like" evidence="2">
    <location>
        <begin position="38"/>
        <end position="130"/>
    </location>
</feature>
<dbReference type="AlphaFoldDB" id="A0A3P1ATR0"/>
<protein>
    <recommendedName>
        <fullName evidence="2">Lipocalin-like domain-containing protein</fullName>
    </recommendedName>
</protein>
<reference evidence="3 4" key="1">
    <citation type="submission" date="2018-11" db="EMBL/GenBank/DDBJ databases">
        <title>Flavobacterium sp. nov., YIM 102796 draft genome.</title>
        <authorList>
            <person name="Li G."/>
            <person name="Jiang Y."/>
        </authorList>
    </citation>
    <scope>NUCLEOTIDE SEQUENCE [LARGE SCALE GENOMIC DNA]</scope>
    <source>
        <strain evidence="3 4">YIM 102796</strain>
    </source>
</reference>
<sequence length="155" mass="17267">MKKVSTLLFASTITLFLLSACSSDDNAPAPQPEPVNHLLGKWKLNTMSIKSYEDGELVGENNDLPVASQITWEYEFKADLSVEYYMAIPAAEFEEKGKGTYSTSGNSITITIDGEPGVFEISKNDADNLHLKMTEEEESGGVIYKEEMEQKFIRK</sequence>
<comment type="caution">
    <text evidence="3">The sequence shown here is derived from an EMBL/GenBank/DDBJ whole genome shotgun (WGS) entry which is preliminary data.</text>
</comment>
<dbReference type="Proteomes" id="UP000268372">
    <property type="component" value="Unassembled WGS sequence"/>
</dbReference>
<gene>
    <name evidence="3" type="ORF">EG242_11510</name>
</gene>
<dbReference type="EMBL" id="RQTJ01000029">
    <property type="protein sequence ID" value="RRA92297.1"/>
    <property type="molecule type" value="Genomic_DNA"/>
</dbReference>
<evidence type="ECO:0000313" key="4">
    <source>
        <dbReference type="Proteomes" id="UP000268372"/>
    </source>
</evidence>
<evidence type="ECO:0000313" key="3">
    <source>
        <dbReference type="EMBL" id="RRA92297.1"/>
    </source>
</evidence>
<proteinExistence type="predicted"/>
<feature type="signal peptide" evidence="1">
    <location>
        <begin position="1"/>
        <end position="22"/>
    </location>
</feature>
<dbReference type="RefSeq" id="WP_124900018.1">
    <property type="nucleotide sequence ID" value="NZ_RQTJ01000029.1"/>
</dbReference>
<keyword evidence="1" id="KW-0732">Signal</keyword>